<feature type="domain" description="DUF4342" evidence="1">
    <location>
        <begin position="67"/>
        <end position="138"/>
    </location>
</feature>
<dbReference type="Gene3D" id="1.10.8.10">
    <property type="entry name" value="DNA helicase RuvA subunit, C-terminal domain"/>
    <property type="match status" value="1"/>
</dbReference>
<dbReference type="InterPro" id="IPR025642">
    <property type="entry name" value="DUF4342"/>
</dbReference>
<sequence length="210" mass="23360">MSEISLEKVDQVRDRTGVGYAEAKLALEVNGGDVLEALIYIENIKRSNEDKTHAWKKFKGESSSTKYETLEEFKLWLNELIKKGNVSRVKIKREDKVIIDIPVNAGIAAGVIAIIMPQLLAIGIITAIATKLTVEITKDDGSIEVVNKMVKETVSDVKDKAVDLAGTVREKINSVKDEVFQKNSSKSVKVDDNSPVYTYTVKFDEVEKDK</sequence>
<protein>
    <recommendedName>
        <fullName evidence="1">DUF4342 domain-containing protein</fullName>
    </recommendedName>
</protein>
<evidence type="ECO:0000313" key="2">
    <source>
        <dbReference type="EMBL" id="GIM28063.1"/>
    </source>
</evidence>
<dbReference type="InterPro" id="IPR009060">
    <property type="entry name" value="UBA-like_sf"/>
</dbReference>
<gene>
    <name evidence="2" type="ORF">CPJCM30710_07290</name>
</gene>
<keyword evidence="3" id="KW-1185">Reference proteome</keyword>
<dbReference type="EMBL" id="BOPZ01000004">
    <property type="protein sequence ID" value="GIM28063.1"/>
    <property type="molecule type" value="Genomic_DNA"/>
</dbReference>
<proteinExistence type="predicted"/>
<organism evidence="2 3">
    <name type="scientific">Clostridium polyendosporum</name>
    <dbReference type="NCBI Taxonomy" id="69208"/>
    <lineage>
        <taxon>Bacteria</taxon>
        <taxon>Bacillati</taxon>
        <taxon>Bacillota</taxon>
        <taxon>Clostridia</taxon>
        <taxon>Eubacteriales</taxon>
        <taxon>Clostridiaceae</taxon>
        <taxon>Clostridium</taxon>
    </lineage>
</organism>
<comment type="caution">
    <text evidence="2">The sequence shown here is derived from an EMBL/GenBank/DDBJ whole genome shotgun (WGS) entry which is preliminary data.</text>
</comment>
<dbReference type="Pfam" id="PF14242">
    <property type="entry name" value="DUF4342"/>
    <property type="match status" value="1"/>
</dbReference>
<dbReference type="RefSeq" id="WP_212902801.1">
    <property type="nucleotide sequence ID" value="NZ_BOPZ01000004.1"/>
</dbReference>
<name>A0A919RYT7_9CLOT</name>
<dbReference type="Proteomes" id="UP000679179">
    <property type="component" value="Unassembled WGS sequence"/>
</dbReference>
<dbReference type="SUPFAM" id="SSF46934">
    <property type="entry name" value="UBA-like"/>
    <property type="match status" value="1"/>
</dbReference>
<reference evidence="2" key="1">
    <citation type="submission" date="2021-03" db="EMBL/GenBank/DDBJ databases">
        <title>Taxonomic study of Clostridium polyendosporum from meadow-gley soil under rice.</title>
        <authorList>
            <person name="Kobayashi H."/>
            <person name="Tanizawa Y."/>
            <person name="Yagura M."/>
        </authorList>
    </citation>
    <scope>NUCLEOTIDE SEQUENCE</scope>
    <source>
        <strain evidence="2">JCM 30710</strain>
    </source>
</reference>
<evidence type="ECO:0000313" key="3">
    <source>
        <dbReference type="Proteomes" id="UP000679179"/>
    </source>
</evidence>
<accession>A0A919RYT7</accession>
<dbReference type="AlphaFoldDB" id="A0A919RYT7"/>
<evidence type="ECO:0000259" key="1">
    <source>
        <dbReference type="Pfam" id="PF14242"/>
    </source>
</evidence>
<dbReference type="CDD" id="cd14360">
    <property type="entry name" value="UBA_NAC_like_bac"/>
    <property type="match status" value="1"/>
</dbReference>